<feature type="binding site" evidence="7">
    <location>
        <position position="359"/>
    </location>
    <ligand>
        <name>(S)-malate</name>
        <dbReference type="ChEBI" id="CHEBI:15589"/>
    </ligand>
</feature>
<dbReference type="InterPro" id="IPR045213">
    <property type="entry name" value="Malic_NAD-bd_bact_type"/>
</dbReference>
<feature type="binding site" evidence="7">
    <location>
        <position position="388"/>
    </location>
    <ligand>
        <name>(S)-malate</name>
        <dbReference type="ChEBI" id="CHEBI:15589"/>
    </ligand>
</feature>
<feature type="domain" description="Malic enzyme NAD-binding" evidence="9">
    <location>
        <begin position="239"/>
        <end position="456"/>
    </location>
</feature>
<dbReference type="InterPro" id="IPR001891">
    <property type="entry name" value="Malic_OxRdtase"/>
</dbReference>
<feature type="domain" description="Malic enzyme N-terminal" evidence="10">
    <location>
        <begin position="94"/>
        <end position="227"/>
    </location>
</feature>
<dbReference type="InterPro" id="IPR051674">
    <property type="entry name" value="Malate_Decarboxylase"/>
</dbReference>
<dbReference type="Gene3D" id="3.30.70.260">
    <property type="match status" value="1"/>
</dbReference>
<name>A0A2W4WFD1_9CYAN</name>
<gene>
    <name evidence="11" type="ORF">DCF19_04025</name>
</gene>
<dbReference type="InterPro" id="IPR037062">
    <property type="entry name" value="Malic_N_dom_sf"/>
</dbReference>
<dbReference type="PANTHER" id="PTHR43237:SF4">
    <property type="entry name" value="NADP-DEPENDENT MALIC ENZYME"/>
    <property type="match status" value="1"/>
</dbReference>
<evidence type="ECO:0000256" key="5">
    <source>
        <dbReference type="ARBA" id="ARBA00029440"/>
    </source>
</evidence>
<dbReference type="Gene3D" id="3.40.50.10380">
    <property type="entry name" value="Malic enzyme, N-terminal domain"/>
    <property type="match status" value="1"/>
</dbReference>
<comment type="cofactor">
    <cofactor evidence="1">
        <name>Mn(2+)</name>
        <dbReference type="ChEBI" id="CHEBI:29035"/>
    </cofactor>
</comment>
<dbReference type="FunFam" id="3.40.50.720:FF:000095">
    <property type="entry name" value="NADP-dependent malic enzyme"/>
    <property type="match status" value="1"/>
</dbReference>
<comment type="pathway">
    <text evidence="5">Amino-acid biosynthesis.</text>
</comment>
<dbReference type="InterPro" id="IPR036291">
    <property type="entry name" value="NAD(P)-bd_dom_sf"/>
</dbReference>
<dbReference type="InterPro" id="IPR012301">
    <property type="entry name" value="Malic_N_dom"/>
</dbReference>
<proteinExistence type="inferred from homology"/>
<comment type="similarity">
    <text evidence="2">Belongs to the malic enzymes family.</text>
</comment>
<dbReference type="PANTHER" id="PTHR43237">
    <property type="entry name" value="NADP-DEPENDENT MALIC ENZYME"/>
    <property type="match status" value="1"/>
</dbReference>
<dbReference type="SMART" id="SM00919">
    <property type="entry name" value="Malic_M"/>
    <property type="match status" value="1"/>
</dbReference>
<evidence type="ECO:0000256" key="2">
    <source>
        <dbReference type="ARBA" id="ARBA00008785"/>
    </source>
</evidence>
<dbReference type="GO" id="GO:0051287">
    <property type="term" value="F:NAD binding"/>
    <property type="evidence" value="ECO:0007669"/>
    <property type="project" value="InterPro"/>
</dbReference>
<dbReference type="GO" id="GO:0016616">
    <property type="term" value="F:oxidoreductase activity, acting on the CH-OH group of donors, NAD or NADP as acceptor"/>
    <property type="evidence" value="ECO:0007669"/>
    <property type="project" value="InterPro"/>
</dbReference>
<evidence type="ECO:0000256" key="4">
    <source>
        <dbReference type="ARBA" id="ARBA00023002"/>
    </source>
</evidence>
<evidence type="ECO:0000256" key="3">
    <source>
        <dbReference type="ARBA" id="ARBA00022723"/>
    </source>
</evidence>
<reference evidence="11 12" key="2">
    <citation type="submission" date="2018-06" db="EMBL/GenBank/DDBJ databases">
        <title>Metagenomic assembly of (sub)arctic Cyanobacteria and their associated microbiome from non-axenic cultures.</title>
        <authorList>
            <person name="Baurain D."/>
        </authorList>
    </citation>
    <scope>NUCLEOTIDE SEQUENCE [LARGE SCALE GENOMIC DNA]</scope>
    <source>
        <strain evidence="11">ULC066bin1</strain>
    </source>
</reference>
<accession>A0A2W4WFD1</accession>
<reference evidence="11 12" key="1">
    <citation type="submission" date="2018-04" db="EMBL/GenBank/DDBJ databases">
        <authorList>
            <person name="Go L.Y."/>
            <person name="Mitchell J.A."/>
        </authorList>
    </citation>
    <scope>NUCLEOTIDE SEQUENCE [LARGE SCALE GENOMIC DNA]</scope>
    <source>
        <strain evidence="11">ULC066bin1</strain>
    </source>
</reference>
<feature type="active site" description="Proton acceptor" evidence="6">
    <location>
        <position position="170"/>
    </location>
</feature>
<dbReference type="PIRSF" id="PIRSF000106">
    <property type="entry name" value="ME"/>
    <property type="match status" value="1"/>
</dbReference>
<dbReference type="FunFam" id="3.40.50.10380:FF:000003">
    <property type="entry name" value="NADP-dependent malic enzyme"/>
    <property type="match status" value="1"/>
</dbReference>
<evidence type="ECO:0000256" key="7">
    <source>
        <dbReference type="PIRSR" id="PIRSR000106-2"/>
    </source>
</evidence>
<dbReference type="CDD" id="cd05311">
    <property type="entry name" value="NAD_bind_2_malic_enz"/>
    <property type="match status" value="1"/>
</dbReference>
<dbReference type="GO" id="GO:0004470">
    <property type="term" value="F:malic enzyme activity"/>
    <property type="evidence" value="ECO:0007669"/>
    <property type="project" value="InterPro"/>
</dbReference>
<feature type="binding site" evidence="8">
    <location>
        <position position="238"/>
    </location>
    <ligand>
        <name>a divalent metal cation</name>
        <dbReference type="ChEBI" id="CHEBI:60240"/>
    </ligand>
</feature>
<feature type="active site" description="Proton donor" evidence="6">
    <location>
        <position position="115"/>
    </location>
</feature>
<feature type="binding site" evidence="8">
    <location>
        <position position="212"/>
    </location>
    <ligand>
        <name>a divalent metal cation</name>
        <dbReference type="ChEBI" id="CHEBI:60240"/>
    </ligand>
</feature>
<feature type="binding site" evidence="8">
    <location>
        <position position="213"/>
    </location>
    <ligand>
        <name>a divalent metal cation</name>
        <dbReference type="ChEBI" id="CHEBI:60240"/>
    </ligand>
</feature>
<evidence type="ECO:0000313" key="12">
    <source>
        <dbReference type="Proteomes" id="UP000249467"/>
    </source>
</evidence>
<evidence type="ECO:0000256" key="8">
    <source>
        <dbReference type="PIRSR" id="PIRSR000106-3"/>
    </source>
</evidence>
<dbReference type="InterPro" id="IPR012302">
    <property type="entry name" value="Malic_NAD-bd"/>
</dbReference>
<dbReference type="SUPFAM" id="SSF51735">
    <property type="entry name" value="NAD(P)-binding Rossmann-fold domains"/>
    <property type="match status" value="1"/>
</dbReference>
<dbReference type="SMART" id="SM01274">
    <property type="entry name" value="malic"/>
    <property type="match status" value="1"/>
</dbReference>
<keyword evidence="3 8" id="KW-0479">Metal-binding</keyword>
<dbReference type="Pfam" id="PF13291">
    <property type="entry name" value="ACT_4"/>
    <property type="match status" value="1"/>
</dbReference>
<protein>
    <submittedName>
        <fullName evidence="11">NAD-dependent malic enzyme</fullName>
    </submittedName>
</protein>
<dbReference type="Pfam" id="PF00390">
    <property type="entry name" value="malic"/>
    <property type="match status" value="1"/>
</dbReference>
<dbReference type="GO" id="GO:0046872">
    <property type="term" value="F:metal ion binding"/>
    <property type="evidence" value="ECO:0007669"/>
    <property type="project" value="UniProtKB-KW"/>
</dbReference>
<evidence type="ECO:0000256" key="6">
    <source>
        <dbReference type="PIRSR" id="PIRSR000106-1"/>
    </source>
</evidence>
<comment type="caution">
    <text evidence="11">The sequence shown here is derived from an EMBL/GenBank/DDBJ whole genome shotgun (WGS) entry which is preliminary data.</text>
</comment>
<dbReference type="SUPFAM" id="SSF55021">
    <property type="entry name" value="ACT-like"/>
    <property type="match status" value="1"/>
</dbReference>
<evidence type="ECO:0000259" key="10">
    <source>
        <dbReference type="SMART" id="SM01274"/>
    </source>
</evidence>
<comment type="cofactor">
    <cofactor evidence="8">
        <name>Mg(2+)</name>
        <dbReference type="ChEBI" id="CHEBI:18420"/>
    </cofactor>
    <cofactor evidence="8">
        <name>Mn(2+)</name>
        <dbReference type="ChEBI" id="CHEBI:29035"/>
    </cofactor>
    <text evidence="8">Divalent metal cations. Prefers magnesium or manganese.</text>
</comment>
<dbReference type="InterPro" id="IPR046346">
    <property type="entry name" value="Aminoacid_DH-like_N_sf"/>
</dbReference>
<dbReference type="Pfam" id="PF03949">
    <property type="entry name" value="Malic_M"/>
    <property type="match status" value="1"/>
</dbReference>
<dbReference type="InterPro" id="IPR045865">
    <property type="entry name" value="ACT-like_dom_sf"/>
</dbReference>
<sequence>MQQLTPNPSFSLTIRVQLLNRAGMLSSVIGALAEAGGNLGQIDLIQQTRKISVRDITVNAYSAEHMDKLIAVVKAVPEIRVLDVYDRTFQVHKGGKIHLESKVAVKGQDDLAMVYTPGVGRVCMAIAEDKRKVYDYTIKCNTIAVVTDGTAVLGLGDIGPEAAMPVMEGKAMLFKQFAGLDAFPICLNTKDVDEIVETVKRISPAFGGVNLEDISAPRCFEIEKRLKAELDIPVYHDDQHGTAIVVVAATINALKVVGKPIDSVRIVMNGAGASGIAVARLLREAGVKRIEMCDSRGCISKDRPDLTPEKLEFASDRSGSLADVIKGADMFVGLSVKGALTPEMVRSMAPAPIVFAMANPNPEIQPELVENDVAVIATGRSDYANQINNVLAFPGIFRGALDARVTQITTQMNLGAAQAISSLVSSSDLAPDFIIPSVFDPRVSHAVAAAVHAVARQQGLANA</sequence>
<dbReference type="SUPFAM" id="SSF53223">
    <property type="entry name" value="Aminoacid dehydrogenase-like, N-terminal domain"/>
    <property type="match status" value="1"/>
</dbReference>
<dbReference type="Proteomes" id="UP000249467">
    <property type="component" value="Unassembled WGS sequence"/>
</dbReference>
<dbReference type="Gene3D" id="3.40.50.720">
    <property type="entry name" value="NAD(P)-binding Rossmann-like Domain"/>
    <property type="match status" value="1"/>
</dbReference>
<dbReference type="AlphaFoldDB" id="A0A2W4WFD1"/>
<keyword evidence="4" id="KW-0560">Oxidoreductase</keyword>
<evidence type="ECO:0000313" key="11">
    <source>
        <dbReference type="EMBL" id="PZO43804.1"/>
    </source>
</evidence>
<dbReference type="InterPro" id="IPR002912">
    <property type="entry name" value="ACT_dom"/>
</dbReference>
<evidence type="ECO:0000256" key="1">
    <source>
        <dbReference type="ARBA" id="ARBA00001936"/>
    </source>
</evidence>
<evidence type="ECO:0000259" key="9">
    <source>
        <dbReference type="SMART" id="SM00919"/>
    </source>
</evidence>
<organism evidence="11 12">
    <name type="scientific">Pseudanabaena frigida</name>
    <dbReference type="NCBI Taxonomy" id="945775"/>
    <lineage>
        <taxon>Bacteria</taxon>
        <taxon>Bacillati</taxon>
        <taxon>Cyanobacteriota</taxon>
        <taxon>Cyanophyceae</taxon>
        <taxon>Pseudanabaenales</taxon>
        <taxon>Pseudanabaenaceae</taxon>
        <taxon>Pseudanabaena</taxon>
    </lineage>
</organism>
<dbReference type="EMBL" id="QBML01000004">
    <property type="protein sequence ID" value="PZO43804.1"/>
    <property type="molecule type" value="Genomic_DNA"/>
</dbReference>